<feature type="domain" description="DUF4604" evidence="2">
    <location>
        <begin position="7"/>
        <end position="179"/>
    </location>
</feature>
<dbReference type="Proteomes" id="UP000016923">
    <property type="component" value="Unassembled WGS sequence"/>
</dbReference>
<feature type="compositionally biased region" description="Basic and acidic residues" evidence="1">
    <location>
        <begin position="126"/>
        <end position="159"/>
    </location>
</feature>
<dbReference type="AlphaFoldDB" id="S3CZP1"/>
<dbReference type="HOGENOM" id="CLU_096170_0_0_1"/>
<dbReference type="InterPro" id="IPR027911">
    <property type="entry name" value="DUF4604"/>
</dbReference>
<organism evidence="3 4">
    <name type="scientific">Ophiostoma piceae (strain UAMH 11346)</name>
    <name type="common">Sap stain fungus</name>
    <dbReference type="NCBI Taxonomy" id="1262450"/>
    <lineage>
        <taxon>Eukaryota</taxon>
        <taxon>Fungi</taxon>
        <taxon>Dikarya</taxon>
        <taxon>Ascomycota</taxon>
        <taxon>Pezizomycotina</taxon>
        <taxon>Sordariomycetes</taxon>
        <taxon>Sordariomycetidae</taxon>
        <taxon>Ophiostomatales</taxon>
        <taxon>Ophiostomataceae</taxon>
        <taxon>Ophiostoma</taxon>
    </lineage>
</organism>
<accession>S3CZP1</accession>
<feature type="compositionally biased region" description="Basic and acidic residues" evidence="1">
    <location>
        <begin position="77"/>
        <end position="103"/>
    </location>
</feature>
<dbReference type="Pfam" id="PF15377">
    <property type="entry name" value="DUF4604"/>
    <property type="match status" value="1"/>
</dbReference>
<feature type="region of interest" description="Disordered" evidence="1">
    <location>
        <begin position="69"/>
        <end position="180"/>
    </location>
</feature>
<feature type="region of interest" description="Disordered" evidence="1">
    <location>
        <begin position="41"/>
        <end position="60"/>
    </location>
</feature>
<dbReference type="EMBL" id="KE148153">
    <property type="protein sequence ID" value="EPE06455.1"/>
    <property type="molecule type" value="Genomic_DNA"/>
</dbReference>
<dbReference type="OMA" id="HPIARNK"/>
<protein>
    <recommendedName>
        <fullName evidence="2">DUF4604 domain-containing protein</fullName>
    </recommendedName>
</protein>
<sequence length="180" mass="19876">MPRFNPKDLSYDQSLPPFLAALRGQLTGDDRGADPILAGRRRAVKKRSASEEAEDAPLVVDERGDVVGGVTVGKDGAVAEDKAADKTGDETKDEKTDDTRDDANVAFGAGKKRRVGKVVGGDEYEVAERDLKRKREAKKDNSKDESVTKDKKDIIDKKDKKDKKKEKKKKIQLSFEDEEG</sequence>
<evidence type="ECO:0000313" key="3">
    <source>
        <dbReference type="EMBL" id="EPE06455.1"/>
    </source>
</evidence>
<keyword evidence="4" id="KW-1185">Reference proteome</keyword>
<evidence type="ECO:0000313" key="4">
    <source>
        <dbReference type="Proteomes" id="UP000016923"/>
    </source>
</evidence>
<feature type="compositionally biased region" description="Basic residues" evidence="1">
    <location>
        <begin position="160"/>
        <end position="171"/>
    </location>
</feature>
<dbReference type="VEuPathDB" id="FungiDB:F503_02583"/>
<gene>
    <name evidence="3" type="ORF">F503_02583</name>
</gene>
<dbReference type="OrthoDB" id="5388322at2759"/>
<evidence type="ECO:0000259" key="2">
    <source>
        <dbReference type="Pfam" id="PF15377"/>
    </source>
</evidence>
<proteinExistence type="predicted"/>
<name>S3CZP1_OPHP1</name>
<reference evidence="3 4" key="1">
    <citation type="journal article" date="2013" name="BMC Genomics">
        <title>The genome and transcriptome of the pine saprophyte Ophiostoma piceae, and a comparison with the bark beetle-associated pine pathogen Grosmannia clavigera.</title>
        <authorList>
            <person name="Haridas S."/>
            <person name="Wang Y."/>
            <person name="Lim L."/>
            <person name="Massoumi Alamouti S."/>
            <person name="Jackman S."/>
            <person name="Docking R."/>
            <person name="Robertson G."/>
            <person name="Birol I."/>
            <person name="Bohlmann J."/>
            <person name="Breuil C."/>
        </authorList>
    </citation>
    <scope>NUCLEOTIDE SEQUENCE [LARGE SCALE GENOMIC DNA]</scope>
    <source>
        <strain evidence="3 4">UAMH 11346</strain>
    </source>
</reference>
<evidence type="ECO:0000256" key="1">
    <source>
        <dbReference type="SAM" id="MobiDB-lite"/>
    </source>
</evidence>
<dbReference type="eggNOG" id="ENOG502SF2G">
    <property type="taxonomic scope" value="Eukaryota"/>
</dbReference>